<reference evidence="2" key="2">
    <citation type="submission" date="2021-04" db="EMBL/GenBank/DDBJ databases">
        <title>Isolation and genomic analysis of the ibuprofen-degrading bacterium Sphingomonas strain MPO218.</title>
        <authorList>
            <person name="Aulestia M."/>
            <person name="Flores A."/>
            <person name="Mangas E.L."/>
            <person name="Perez-Pulido A.J."/>
            <person name="Santero E."/>
            <person name="Camacho E.M."/>
        </authorList>
    </citation>
    <scope>NUCLEOTIDE SEQUENCE</scope>
    <source>
        <strain evidence="2">MPO218</strain>
    </source>
</reference>
<evidence type="ECO:0000313" key="2">
    <source>
        <dbReference type="EMBL" id="QTH24700.1"/>
    </source>
</evidence>
<name>A0A975DAQ2_9SPHN</name>
<dbReference type="Proteomes" id="UP000664914">
    <property type="component" value="Chromosome"/>
</dbReference>
<dbReference type="EMBL" id="CP059319">
    <property type="protein sequence ID" value="QTH24700.1"/>
    <property type="molecule type" value="Genomic_DNA"/>
</dbReference>
<evidence type="ECO:0000313" key="3">
    <source>
        <dbReference type="Proteomes" id="UP000664914"/>
    </source>
</evidence>
<dbReference type="AlphaFoldDB" id="A0A975DAQ2"/>
<accession>A0A975DAQ2</accession>
<evidence type="ECO:0000256" key="1">
    <source>
        <dbReference type="SAM" id="SignalP"/>
    </source>
</evidence>
<protein>
    <recommendedName>
        <fullName evidence="4">DUF3617 family protein</fullName>
    </recommendedName>
</protein>
<feature type="chain" id="PRO_5037100398" description="DUF3617 family protein" evidence="1">
    <location>
        <begin position="24"/>
        <end position="149"/>
    </location>
</feature>
<keyword evidence="1" id="KW-0732">Signal</keyword>
<feature type="signal peptide" evidence="1">
    <location>
        <begin position="1"/>
        <end position="23"/>
    </location>
</feature>
<evidence type="ECO:0008006" key="4">
    <source>
        <dbReference type="Google" id="ProtNLM"/>
    </source>
</evidence>
<sequence length="149" mass="15873">MAWAWRCGVMVLMAGATMPAAMADPASPPGGSAAPLSLTALQQLETGLWQLDVKGRAPRQVCVADPVALVQVEHDQPGCSRFVIANGPKSSTVHYSCQRTGWGRTTVRVETPRTAVIQTQGISRNAPFDYIVEARRIGACGGQTAARQR</sequence>
<reference evidence="2" key="1">
    <citation type="submission" date="2020-07" db="EMBL/GenBank/DDBJ databases">
        <authorList>
            <person name="Camacho E."/>
        </authorList>
    </citation>
    <scope>NUCLEOTIDE SEQUENCE</scope>
    <source>
        <strain evidence="2">MPO218</strain>
    </source>
</reference>
<gene>
    <name evidence="2" type="ORF">HRJ34_26170</name>
</gene>
<organism evidence="2 3">
    <name type="scientific">Rhizorhabdus wittichii</name>
    <dbReference type="NCBI Taxonomy" id="160791"/>
    <lineage>
        <taxon>Bacteria</taxon>
        <taxon>Pseudomonadati</taxon>
        <taxon>Pseudomonadota</taxon>
        <taxon>Alphaproteobacteria</taxon>
        <taxon>Sphingomonadales</taxon>
        <taxon>Sphingomonadaceae</taxon>
        <taxon>Rhizorhabdus</taxon>
    </lineage>
</organism>
<proteinExistence type="predicted"/>